<dbReference type="SUPFAM" id="SSF47413">
    <property type="entry name" value="lambda repressor-like DNA-binding domains"/>
    <property type="match status" value="1"/>
</dbReference>
<comment type="caution">
    <text evidence="2">The sequence shown here is derived from an EMBL/GenBank/DDBJ whole genome shotgun (WGS) entry which is preliminary data.</text>
</comment>
<evidence type="ECO:0000313" key="3">
    <source>
        <dbReference type="Proteomes" id="UP000253857"/>
    </source>
</evidence>
<organism evidence="2 3">
    <name type="scientific">Eggerthella lenta</name>
    <name type="common">Eubacterium lentum</name>
    <dbReference type="NCBI Taxonomy" id="84112"/>
    <lineage>
        <taxon>Bacteria</taxon>
        <taxon>Bacillati</taxon>
        <taxon>Actinomycetota</taxon>
        <taxon>Coriobacteriia</taxon>
        <taxon>Eggerthellales</taxon>
        <taxon>Eggerthellaceae</taxon>
        <taxon>Eggerthella</taxon>
    </lineage>
</organism>
<evidence type="ECO:0000259" key="1">
    <source>
        <dbReference type="PROSITE" id="PS50943"/>
    </source>
</evidence>
<protein>
    <submittedName>
        <fullName evidence="2">XRE family transcriptional regulator</fullName>
    </submittedName>
</protein>
<dbReference type="Pfam" id="PF01381">
    <property type="entry name" value="HTH_3"/>
    <property type="match status" value="1"/>
</dbReference>
<dbReference type="AlphaFoldDB" id="A0A369NFJ5"/>
<dbReference type="RefSeq" id="WP_035585280.1">
    <property type="nucleotide sequence ID" value="NZ_PPTY01000001.1"/>
</dbReference>
<dbReference type="Gene3D" id="1.10.260.40">
    <property type="entry name" value="lambda repressor-like DNA-binding domains"/>
    <property type="match status" value="1"/>
</dbReference>
<dbReference type="Proteomes" id="UP000253857">
    <property type="component" value="Unassembled WGS sequence"/>
</dbReference>
<evidence type="ECO:0000313" key="2">
    <source>
        <dbReference type="EMBL" id="RDB89073.1"/>
    </source>
</evidence>
<reference evidence="2 3" key="1">
    <citation type="journal article" date="2018" name="Elife">
        <title>Discovery and characterization of a prevalent human gut bacterial enzyme sufficient for the inactivation of a family of plant toxins.</title>
        <authorList>
            <person name="Koppel N."/>
            <person name="Bisanz J.E."/>
            <person name="Pandelia M.E."/>
            <person name="Turnbaugh P.J."/>
            <person name="Balskus E.P."/>
        </authorList>
    </citation>
    <scope>NUCLEOTIDE SEQUENCE [LARGE SCALE GENOMIC DNA]</scope>
    <source>
        <strain evidence="2 3">FAA1-1-60AUCSF</strain>
    </source>
</reference>
<sequence length="73" mass="8224">MPENNKIVRAARVASGFTQEQAAEIICVSTPTYTAREKLPKSFTVDELEDLYNKFNESGKGLIKDFLRGIFLL</sequence>
<dbReference type="GO" id="GO:0003677">
    <property type="term" value="F:DNA binding"/>
    <property type="evidence" value="ECO:0007669"/>
    <property type="project" value="InterPro"/>
</dbReference>
<gene>
    <name evidence="2" type="ORF">C1871_00980</name>
</gene>
<dbReference type="InterPro" id="IPR001387">
    <property type="entry name" value="Cro/C1-type_HTH"/>
</dbReference>
<proteinExistence type="predicted"/>
<dbReference type="InterPro" id="IPR010982">
    <property type="entry name" value="Lambda_DNA-bd_dom_sf"/>
</dbReference>
<accession>A0A369NFJ5</accession>
<feature type="domain" description="HTH cro/C1-type" evidence="1">
    <location>
        <begin position="8"/>
        <end position="62"/>
    </location>
</feature>
<dbReference type="EMBL" id="PPTY01000001">
    <property type="protein sequence ID" value="RDB89073.1"/>
    <property type="molecule type" value="Genomic_DNA"/>
</dbReference>
<dbReference type="PROSITE" id="PS50943">
    <property type="entry name" value="HTH_CROC1"/>
    <property type="match status" value="1"/>
</dbReference>
<name>A0A369NFJ5_EGGLN</name>